<dbReference type="AlphaFoldDB" id="A0A0U3NE54"/>
<dbReference type="KEGG" id="rdp:RD2015_2248"/>
<dbReference type="RefSeq" id="WP_147307051.1">
    <property type="nucleotide sequence ID" value="NZ_CP013729.1"/>
</dbReference>
<reference evidence="1 2" key="1">
    <citation type="submission" date="2015-12" db="EMBL/GenBank/DDBJ databases">
        <title>Complete genome of Roseateles depolymerans KCTC 42856.</title>
        <authorList>
            <person name="Kim K.M."/>
        </authorList>
    </citation>
    <scope>NUCLEOTIDE SEQUENCE [LARGE SCALE GENOMIC DNA]</scope>
    <source>
        <strain evidence="1 2">KCTC 42856</strain>
    </source>
</reference>
<keyword evidence="2" id="KW-1185">Reference proteome</keyword>
<proteinExistence type="predicted"/>
<evidence type="ECO:0000313" key="2">
    <source>
        <dbReference type="Proteomes" id="UP000060699"/>
    </source>
</evidence>
<dbReference type="Proteomes" id="UP000060699">
    <property type="component" value="Chromosome"/>
</dbReference>
<dbReference type="EMBL" id="CP013729">
    <property type="protein sequence ID" value="ALV06720.1"/>
    <property type="molecule type" value="Genomic_DNA"/>
</dbReference>
<gene>
    <name evidence="1" type="ORF">RD2015_2248</name>
</gene>
<accession>A0A0U3NE54</accession>
<organism evidence="1 2">
    <name type="scientific">Roseateles depolymerans</name>
    <dbReference type="NCBI Taxonomy" id="76731"/>
    <lineage>
        <taxon>Bacteria</taxon>
        <taxon>Pseudomonadati</taxon>
        <taxon>Pseudomonadota</taxon>
        <taxon>Betaproteobacteria</taxon>
        <taxon>Burkholderiales</taxon>
        <taxon>Sphaerotilaceae</taxon>
        <taxon>Roseateles</taxon>
    </lineage>
</organism>
<evidence type="ECO:0000313" key="1">
    <source>
        <dbReference type="EMBL" id="ALV06720.1"/>
    </source>
</evidence>
<sequence>MNPTTQQGCQEPSGWLHGVARKLLVAGMCAMAVLALVYPESRRRELSAAAEAVHQCDLAAARAELGEEARRQALAHCRALRVAYRDQYGQEL</sequence>
<protein>
    <submittedName>
        <fullName evidence="1">Uncharacterized protein</fullName>
    </submittedName>
</protein>
<name>A0A0U3NE54_9BURK</name>